<dbReference type="Pfam" id="PF01257">
    <property type="entry name" value="2Fe-2S_thioredx"/>
    <property type="match status" value="1"/>
</dbReference>
<accession>Q2S5I9</accession>
<dbReference type="Gene3D" id="1.10.10.1590">
    <property type="entry name" value="NADH-quinone oxidoreductase subunit E"/>
    <property type="match status" value="1"/>
</dbReference>
<evidence type="ECO:0000313" key="8">
    <source>
        <dbReference type="EMBL" id="ABC45977.1"/>
    </source>
</evidence>
<evidence type="ECO:0000256" key="4">
    <source>
        <dbReference type="ARBA" id="ARBA00023004"/>
    </source>
</evidence>
<feature type="region of interest" description="Disordered" evidence="7">
    <location>
        <begin position="212"/>
        <end position="249"/>
    </location>
</feature>
<dbReference type="FunFam" id="1.10.10.1590:FF:000001">
    <property type="entry name" value="NADH-quinone oxidoreductase subunit E"/>
    <property type="match status" value="1"/>
</dbReference>
<dbReference type="InterPro" id="IPR042128">
    <property type="entry name" value="NuoE_dom"/>
</dbReference>
<dbReference type="PROSITE" id="PS01099">
    <property type="entry name" value="COMPLEX1_24K"/>
    <property type="match status" value="1"/>
</dbReference>
<keyword evidence="2" id="KW-0001">2Fe-2S</keyword>
<name>Q2S5I9_SALRD</name>
<dbReference type="PANTHER" id="PTHR10371">
    <property type="entry name" value="NADH DEHYDROGENASE UBIQUINONE FLAVOPROTEIN 2, MITOCHONDRIAL"/>
    <property type="match status" value="1"/>
</dbReference>
<dbReference type="SUPFAM" id="SSF52833">
    <property type="entry name" value="Thioredoxin-like"/>
    <property type="match status" value="1"/>
</dbReference>
<keyword evidence="4" id="KW-0408">Iron</keyword>
<dbReference type="STRING" id="309807.SRU_0397"/>
<evidence type="ECO:0000256" key="6">
    <source>
        <dbReference type="ARBA" id="ARBA00034078"/>
    </source>
</evidence>
<dbReference type="InterPro" id="IPR041921">
    <property type="entry name" value="NuoE_N"/>
</dbReference>
<gene>
    <name evidence="8" type="ordered locus">SRU_0397</name>
</gene>
<dbReference type="KEGG" id="sru:SRU_0397"/>
<evidence type="ECO:0000256" key="1">
    <source>
        <dbReference type="ARBA" id="ARBA00010643"/>
    </source>
</evidence>
<dbReference type="CDD" id="cd03064">
    <property type="entry name" value="TRX_Fd_NuoE"/>
    <property type="match status" value="1"/>
</dbReference>
<dbReference type="GO" id="GO:0051537">
    <property type="term" value="F:2 iron, 2 sulfur cluster binding"/>
    <property type="evidence" value="ECO:0007669"/>
    <property type="project" value="UniProtKB-KW"/>
</dbReference>
<proteinExistence type="inferred from homology"/>
<dbReference type="EnsemblBacteria" id="ABC45977">
    <property type="protein sequence ID" value="ABC45977"/>
    <property type="gene ID" value="SRU_0397"/>
</dbReference>
<sequence length="249" mass="28128">MSRGPASGIAFAPWYLPFENRHPNMSSFDVQQPIVELPDQDPDPAFSDDELVWTDEEEAQIEAWKDQYPEDQAAIMKVLWLAQEKFGYLAPEVIQLCADTLDMTFTQAYGVATFYHQYFKEEKGTYVLDVCTCFTCQVCGGYDVLHYLEEKLGVHAGETTDDGMFTIQEAECLGSCGSAPMMEITNGVYVHNLTPDKIDDLVESLRAGEVPSFTSMTLPQDEEELDGNRRTDVENTETYQTQPRAEHTE</sequence>
<reference evidence="8 9" key="1">
    <citation type="journal article" date="2005" name="Proc. Natl. Acad. Sci. U.S.A.">
        <title>The genome of Salinibacter ruber: convergence and gene exchange among hyperhalophilic bacteria and archaea.</title>
        <authorList>
            <person name="Mongodin E.F."/>
            <person name="Nelson K.E."/>
            <person name="Daugherty S."/>
            <person name="Deboy R.T."/>
            <person name="Wister J."/>
            <person name="Khouri H."/>
            <person name="Weidman J."/>
            <person name="Walsh D.A."/>
            <person name="Papke R.T."/>
            <person name="Sanchez Perez G."/>
            <person name="Sharma A.K."/>
            <person name="Nesbo C.L."/>
            <person name="MacLeod D."/>
            <person name="Bapteste E."/>
            <person name="Doolittle W.F."/>
            <person name="Charlebois R.L."/>
            <person name="Legault B."/>
            <person name="Rodriguez-Valera F."/>
        </authorList>
    </citation>
    <scope>NUCLEOTIDE SEQUENCE [LARGE SCALE GENOMIC DNA]</scope>
    <source>
        <strain evidence="9">DSM 13855 / CECT 5946 / M31</strain>
    </source>
</reference>
<dbReference type="Gene3D" id="3.40.30.10">
    <property type="entry name" value="Glutaredoxin"/>
    <property type="match status" value="1"/>
</dbReference>
<dbReference type="GO" id="GO:0046872">
    <property type="term" value="F:metal ion binding"/>
    <property type="evidence" value="ECO:0007669"/>
    <property type="project" value="UniProtKB-KW"/>
</dbReference>
<evidence type="ECO:0000256" key="5">
    <source>
        <dbReference type="ARBA" id="ARBA00023014"/>
    </source>
</evidence>
<organism evidence="8 9">
    <name type="scientific">Salinibacter ruber (strain DSM 13855 / M31)</name>
    <dbReference type="NCBI Taxonomy" id="309807"/>
    <lineage>
        <taxon>Bacteria</taxon>
        <taxon>Pseudomonadati</taxon>
        <taxon>Rhodothermota</taxon>
        <taxon>Rhodothermia</taxon>
        <taxon>Rhodothermales</taxon>
        <taxon>Salinibacteraceae</taxon>
        <taxon>Salinibacter</taxon>
    </lineage>
</organism>
<dbReference type="HOGENOM" id="CLU_054362_2_0_10"/>
<dbReference type="NCBIfam" id="TIGR01958">
    <property type="entry name" value="nuoE_fam"/>
    <property type="match status" value="1"/>
</dbReference>
<dbReference type="eggNOG" id="COG1905">
    <property type="taxonomic scope" value="Bacteria"/>
</dbReference>
<evidence type="ECO:0000313" key="9">
    <source>
        <dbReference type="Proteomes" id="UP000008674"/>
    </source>
</evidence>
<evidence type="ECO:0000256" key="7">
    <source>
        <dbReference type="SAM" id="MobiDB-lite"/>
    </source>
</evidence>
<comment type="similarity">
    <text evidence="1">Belongs to the complex I 24 kDa subunit family.</text>
</comment>
<dbReference type="AlphaFoldDB" id="Q2S5I9"/>
<keyword evidence="9" id="KW-1185">Reference proteome</keyword>
<dbReference type="InterPro" id="IPR002023">
    <property type="entry name" value="NuoE-like"/>
</dbReference>
<dbReference type="GO" id="GO:0003954">
    <property type="term" value="F:NADH dehydrogenase activity"/>
    <property type="evidence" value="ECO:0007669"/>
    <property type="project" value="TreeGrafter"/>
</dbReference>
<dbReference type="PANTHER" id="PTHR10371:SF3">
    <property type="entry name" value="NADH DEHYDROGENASE [UBIQUINONE] FLAVOPROTEIN 2, MITOCHONDRIAL"/>
    <property type="match status" value="1"/>
</dbReference>
<dbReference type="Proteomes" id="UP000008674">
    <property type="component" value="Chromosome"/>
</dbReference>
<evidence type="ECO:0000256" key="3">
    <source>
        <dbReference type="ARBA" id="ARBA00022723"/>
    </source>
</evidence>
<dbReference type="OrthoDB" id="9807941at2"/>
<keyword evidence="3" id="KW-0479">Metal-binding</keyword>
<evidence type="ECO:0000256" key="2">
    <source>
        <dbReference type="ARBA" id="ARBA00022714"/>
    </source>
</evidence>
<dbReference type="InterPro" id="IPR036249">
    <property type="entry name" value="Thioredoxin-like_sf"/>
</dbReference>
<keyword evidence="5" id="KW-0411">Iron-sulfur</keyword>
<comment type="cofactor">
    <cofactor evidence="6">
        <name>[2Fe-2S] cluster</name>
        <dbReference type="ChEBI" id="CHEBI:190135"/>
    </cofactor>
</comment>
<protein>
    <submittedName>
        <fullName evidence="8">NADH-ubiquinone oxidoreductase 24 kDa subunit, putative</fullName>
    </submittedName>
</protein>
<dbReference type="EMBL" id="CP000159">
    <property type="protein sequence ID" value="ABC45977.1"/>
    <property type="molecule type" value="Genomic_DNA"/>
</dbReference>